<feature type="compositionally biased region" description="Pro residues" evidence="1">
    <location>
        <begin position="26"/>
        <end position="35"/>
    </location>
</feature>
<feature type="compositionally biased region" description="Basic and acidic residues" evidence="1">
    <location>
        <begin position="255"/>
        <end position="267"/>
    </location>
</feature>
<evidence type="ECO:0000259" key="2">
    <source>
        <dbReference type="PROSITE" id="PS50174"/>
    </source>
</evidence>
<sequence length="276" mass="30333">MSAMALIEFRRAREPAGRWKDGQLQPEPPPPPPPEASADPGAAARSFYESLFTESGGAEPAPEPPSPAHFCRSCGASFRDSPARHRRSTAHLLGLPAAPGSGSGWVPGPGSGACSGPGYRLLLRAGWAGGGLGPAGRGRLLPVPTELKRDRAGLGWARGRHRNRARISHFGPGDTAAVEGPHRDRNREQNRKQNRARFGTEEAERGWEIRMRREWEREEAPENPLRHLREHRDHRDPQNPSRDPPGIHPETSGPPRDHRDPPERAPEPPKPLQRPP</sequence>
<dbReference type="SMART" id="SM00443">
    <property type="entry name" value="G_patch"/>
    <property type="match status" value="1"/>
</dbReference>
<feature type="compositionally biased region" description="Basic and acidic residues" evidence="1">
    <location>
        <begin position="180"/>
        <end position="191"/>
    </location>
</feature>
<dbReference type="GO" id="GO:0003676">
    <property type="term" value="F:nucleic acid binding"/>
    <property type="evidence" value="ECO:0007669"/>
    <property type="project" value="InterPro"/>
</dbReference>
<evidence type="ECO:0000313" key="4">
    <source>
        <dbReference type="Proteomes" id="UP000694408"/>
    </source>
</evidence>
<accession>A0A8C5IGS2</accession>
<dbReference type="PANTHER" id="PTHR20923:SF1">
    <property type="entry name" value="G PATCH DOMAIN AND ANKYRIN REPEAT-CONTAINING PROTEIN 1"/>
    <property type="match status" value="1"/>
</dbReference>
<feature type="compositionally biased region" description="Basic and acidic residues" evidence="1">
    <location>
        <begin position="198"/>
        <end position="237"/>
    </location>
</feature>
<reference evidence="3" key="2">
    <citation type="submission" date="2025-09" db="UniProtKB">
        <authorList>
            <consortium name="Ensembl"/>
        </authorList>
    </citation>
    <scope>IDENTIFICATION</scope>
</reference>
<evidence type="ECO:0000256" key="1">
    <source>
        <dbReference type="SAM" id="MobiDB-lite"/>
    </source>
</evidence>
<proteinExistence type="predicted"/>
<protein>
    <recommendedName>
        <fullName evidence="2">G-patch domain-containing protein</fullName>
    </recommendedName>
</protein>
<feature type="region of interest" description="Disordered" evidence="1">
    <location>
        <begin position="1"/>
        <end position="68"/>
    </location>
</feature>
<feature type="domain" description="G-patch" evidence="2">
    <location>
        <begin position="114"/>
        <end position="159"/>
    </location>
</feature>
<dbReference type="Ensembl" id="ENSJHYT00000004132.1">
    <property type="protein sequence ID" value="ENSJHYP00000003350.1"/>
    <property type="gene ID" value="ENSJHYG00000002770.1"/>
</dbReference>
<dbReference type="Pfam" id="PF01585">
    <property type="entry name" value="G-patch"/>
    <property type="match status" value="1"/>
</dbReference>
<name>A0A8C5IGS2_JUNHY</name>
<dbReference type="InterPro" id="IPR000467">
    <property type="entry name" value="G_patch_dom"/>
</dbReference>
<evidence type="ECO:0000313" key="3">
    <source>
        <dbReference type="Ensembl" id="ENSJHYP00000003350.1"/>
    </source>
</evidence>
<keyword evidence="4" id="KW-1185">Reference proteome</keyword>
<organism evidence="3 4">
    <name type="scientific">Junco hyemalis</name>
    <name type="common">Dark-eyed junco</name>
    <dbReference type="NCBI Taxonomy" id="40217"/>
    <lineage>
        <taxon>Eukaryota</taxon>
        <taxon>Metazoa</taxon>
        <taxon>Chordata</taxon>
        <taxon>Craniata</taxon>
        <taxon>Vertebrata</taxon>
        <taxon>Euteleostomi</taxon>
        <taxon>Archelosauria</taxon>
        <taxon>Archosauria</taxon>
        <taxon>Dinosauria</taxon>
        <taxon>Saurischia</taxon>
        <taxon>Theropoda</taxon>
        <taxon>Coelurosauria</taxon>
        <taxon>Aves</taxon>
        <taxon>Neognathae</taxon>
        <taxon>Neoaves</taxon>
        <taxon>Telluraves</taxon>
        <taxon>Australaves</taxon>
        <taxon>Passeriformes</taxon>
        <taxon>Passerellidae</taxon>
        <taxon>Junco</taxon>
    </lineage>
</organism>
<dbReference type="Proteomes" id="UP000694408">
    <property type="component" value="Unplaced"/>
</dbReference>
<reference evidence="3" key="1">
    <citation type="submission" date="2025-08" db="UniProtKB">
        <authorList>
            <consortium name="Ensembl"/>
        </authorList>
    </citation>
    <scope>IDENTIFICATION</scope>
</reference>
<dbReference type="PANTHER" id="PTHR20923">
    <property type="entry name" value="BAT4 PROTEIN-RELATED"/>
    <property type="match status" value="1"/>
</dbReference>
<feature type="compositionally biased region" description="Basic and acidic residues" evidence="1">
    <location>
        <begin position="8"/>
        <end position="21"/>
    </location>
</feature>
<feature type="region of interest" description="Disordered" evidence="1">
    <location>
        <begin position="163"/>
        <end position="276"/>
    </location>
</feature>
<dbReference type="InterPro" id="IPR039146">
    <property type="entry name" value="GPANK1"/>
</dbReference>
<dbReference type="PROSITE" id="PS50174">
    <property type="entry name" value="G_PATCH"/>
    <property type="match status" value="1"/>
</dbReference>
<dbReference type="AlphaFoldDB" id="A0A8C5IGS2"/>